<evidence type="ECO:0000256" key="2">
    <source>
        <dbReference type="ARBA" id="ARBA00022723"/>
    </source>
</evidence>
<dbReference type="Proteomes" id="UP000575029">
    <property type="component" value="Unassembled WGS sequence"/>
</dbReference>
<evidence type="ECO:0000256" key="9">
    <source>
        <dbReference type="ARBA" id="ARBA00023242"/>
    </source>
</evidence>
<dbReference type="SUPFAM" id="SSF57667">
    <property type="entry name" value="beta-beta-alpha zinc fingers"/>
    <property type="match status" value="1"/>
</dbReference>
<evidence type="ECO:0000313" key="14">
    <source>
        <dbReference type="Proteomes" id="UP000575029"/>
    </source>
</evidence>
<keyword evidence="8" id="KW-0804">Transcription</keyword>
<evidence type="ECO:0000256" key="1">
    <source>
        <dbReference type="ARBA" id="ARBA00004123"/>
    </source>
</evidence>
<keyword evidence="14" id="KW-1185">Reference proteome</keyword>
<evidence type="ECO:0000256" key="7">
    <source>
        <dbReference type="ARBA" id="ARBA00023125"/>
    </source>
</evidence>
<comment type="subcellular location">
    <subcellularLocation>
        <location evidence="1">Nucleus</location>
    </subcellularLocation>
</comment>
<dbReference type="PROSITE" id="PS50157">
    <property type="entry name" value="ZINC_FINGER_C2H2_2"/>
    <property type="match status" value="1"/>
</dbReference>
<dbReference type="FunFam" id="3.30.160.60:FF:000322">
    <property type="entry name" value="GDNF-inducible zinc finger protein 1"/>
    <property type="match status" value="1"/>
</dbReference>
<feature type="region of interest" description="Disordered" evidence="11">
    <location>
        <begin position="38"/>
        <end position="59"/>
    </location>
</feature>
<dbReference type="InterPro" id="IPR013087">
    <property type="entry name" value="Znf_C2H2_type"/>
</dbReference>
<evidence type="ECO:0000256" key="4">
    <source>
        <dbReference type="ARBA" id="ARBA00022771"/>
    </source>
</evidence>
<comment type="caution">
    <text evidence="13">The sequence shown here is derived from an EMBL/GenBank/DDBJ whole genome shotgun (WGS) entry which is preliminary data.</text>
</comment>
<dbReference type="Pfam" id="PF00096">
    <property type="entry name" value="zf-C2H2"/>
    <property type="match status" value="1"/>
</dbReference>
<keyword evidence="5" id="KW-0862">Zinc</keyword>
<evidence type="ECO:0000256" key="6">
    <source>
        <dbReference type="ARBA" id="ARBA00023015"/>
    </source>
</evidence>
<evidence type="ECO:0000256" key="3">
    <source>
        <dbReference type="ARBA" id="ARBA00022737"/>
    </source>
</evidence>
<evidence type="ECO:0000256" key="10">
    <source>
        <dbReference type="PROSITE-ProRule" id="PRU00042"/>
    </source>
</evidence>
<feature type="non-terminal residue" evidence="13">
    <location>
        <position position="83"/>
    </location>
</feature>
<reference evidence="13 14" key="1">
    <citation type="submission" date="2019-09" db="EMBL/GenBank/DDBJ databases">
        <title>Bird 10,000 Genomes (B10K) Project - Family phase.</title>
        <authorList>
            <person name="Zhang G."/>
        </authorList>
    </citation>
    <scope>NUCLEOTIDE SEQUENCE [LARGE SCALE GENOMIC DNA]</scope>
    <source>
        <strain evidence="13">B10K-DU-029-50</strain>
        <tissue evidence="13">Heart</tissue>
    </source>
</reference>
<keyword evidence="6" id="KW-0805">Transcription regulation</keyword>
<dbReference type="SMART" id="SM00355">
    <property type="entry name" value="ZnF_C2H2"/>
    <property type="match status" value="1"/>
</dbReference>
<dbReference type="EMBL" id="VZRM01007569">
    <property type="protein sequence ID" value="NWV42295.1"/>
    <property type="molecule type" value="Genomic_DNA"/>
</dbReference>
<dbReference type="InterPro" id="IPR036236">
    <property type="entry name" value="Znf_C2H2_sf"/>
</dbReference>
<evidence type="ECO:0000256" key="8">
    <source>
        <dbReference type="ARBA" id="ARBA00023163"/>
    </source>
</evidence>
<dbReference type="GO" id="GO:0003677">
    <property type="term" value="F:DNA binding"/>
    <property type="evidence" value="ECO:0007669"/>
    <property type="project" value="UniProtKB-KW"/>
</dbReference>
<evidence type="ECO:0000259" key="12">
    <source>
        <dbReference type="PROSITE" id="PS50157"/>
    </source>
</evidence>
<dbReference type="AlphaFoldDB" id="A0A7K6EVZ4"/>
<evidence type="ECO:0000256" key="5">
    <source>
        <dbReference type="ARBA" id="ARBA00022833"/>
    </source>
</evidence>
<keyword evidence="2" id="KW-0479">Metal-binding</keyword>
<keyword evidence="7" id="KW-0238">DNA-binding</keyword>
<organism evidence="13 14">
    <name type="scientific">Grantiella picta</name>
    <dbReference type="NCBI Taxonomy" id="266360"/>
    <lineage>
        <taxon>Eukaryota</taxon>
        <taxon>Metazoa</taxon>
        <taxon>Chordata</taxon>
        <taxon>Craniata</taxon>
        <taxon>Vertebrata</taxon>
        <taxon>Euteleostomi</taxon>
        <taxon>Archelosauria</taxon>
        <taxon>Archosauria</taxon>
        <taxon>Dinosauria</taxon>
        <taxon>Saurischia</taxon>
        <taxon>Theropoda</taxon>
        <taxon>Coelurosauria</taxon>
        <taxon>Aves</taxon>
        <taxon>Neognathae</taxon>
        <taxon>Neoaves</taxon>
        <taxon>Telluraves</taxon>
        <taxon>Australaves</taxon>
        <taxon>Passeriformes</taxon>
        <taxon>Meliphagoidea</taxon>
        <taxon>Meliphagidae</taxon>
        <taxon>Grantiella</taxon>
    </lineage>
</organism>
<name>A0A7K6EVZ4_9PASS</name>
<keyword evidence="9" id="KW-0539">Nucleus</keyword>
<accession>A0A7K6EVZ4</accession>
<protein>
    <submittedName>
        <fullName evidence="13">ZN225 protein</fullName>
    </submittedName>
</protein>
<dbReference type="PANTHER" id="PTHR24394:SF44">
    <property type="entry name" value="ZINC FINGER PROTEIN 271-LIKE"/>
    <property type="match status" value="1"/>
</dbReference>
<keyword evidence="4 10" id="KW-0863">Zinc-finger</keyword>
<dbReference type="PROSITE" id="PS00028">
    <property type="entry name" value="ZINC_FINGER_C2H2_1"/>
    <property type="match status" value="1"/>
</dbReference>
<dbReference type="GO" id="GO:0008270">
    <property type="term" value="F:zinc ion binding"/>
    <property type="evidence" value="ECO:0007669"/>
    <property type="project" value="UniProtKB-KW"/>
</dbReference>
<gene>
    <name evidence="13" type="primary">Znf225</name>
    <name evidence="13" type="ORF">GRAPIC_R15934</name>
</gene>
<proteinExistence type="predicted"/>
<dbReference type="PANTHER" id="PTHR24394">
    <property type="entry name" value="ZINC FINGER PROTEIN"/>
    <property type="match status" value="1"/>
</dbReference>
<evidence type="ECO:0000313" key="13">
    <source>
        <dbReference type="EMBL" id="NWV42295.1"/>
    </source>
</evidence>
<dbReference type="GO" id="GO:0005634">
    <property type="term" value="C:nucleus"/>
    <property type="evidence" value="ECO:0007669"/>
    <property type="project" value="UniProtKB-SubCell"/>
</dbReference>
<evidence type="ECO:0000256" key="11">
    <source>
        <dbReference type="SAM" id="MobiDB-lite"/>
    </source>
</evidence>
<feature type="non-terminal residue" evidence="13">
    <location>
        <position position="1"/>
    </location>
</feature>
<dbReference type="Gene3D" id="3.30.160.60">
    <property type="entry name" value="Classic Zinc Finger"/>
    <property type="match status" value="1"/>
</dbReference>
<feature type="domain" description="C2H2-type" evidence="12">
    <location>
        <begin position="58"/>
        <end position="83"/>
    </location>
</feature>
<keyword evidence="3" id="KW-0677">Repeat</keyword>
<dbReference type="GO" id="GO:0000981">
    <property type="term" value="F:DNA-binding transcription factor activity, RNA polymerase II-specific"/>
    <property type="evidence" value="ECO:0007669"/>
    <property type="project" value="TreeGrafter"/>
</dbReference>
<sequence length="83" mass="9097">AKLRRDSGENPGNLGREFLLPGCGERDPKCSECGKGLAPDPSEFRHRETQPAIPGKPFPCPECGKRFGQNSALSKHRRLHSGE</sequence>